<feature type="chain" id="PRO_5019314491" evidence="1">
    <location>
        <begin position="25"/>
        <end position="314"/>
    </location>
</feature>
<dbReference type="SUPFAM" id="SSF51430">
    <property type="entry name" value="NAD(P)-linked oxidoreductase"/>
    <property type="match status" value="1"/>
</dbReference>
<accession>A0A423PH41</accession>
<reference evidence="3 4" key="1">
    <citation type="submission" date="2013-10" db="EMBL/GenBank/DDBJ databases">
        <title>Salinisphaera japonica YTM-1 Genome Sequencing.</title>
        <authorList>
            <person name="Lai Q."/>
            <person name="Li C."/>
            <person name="Shao Z."/>
        </authorList>
    </citation>
    <scope>NUCLEOTIDE SEQUENCE [LARGE SCALE GENOMIC DNA]</scope>
    <source>
        <strain evidence="3 4">YTM-1</strain>
    </source>
</reference>
<comment type="caution">
    <text evidence="3">The sequence shown here is derived from an EMBL/GenBank/DDBJ whole genome shotgun (WGS) entry which is preliminary data.</text>
</comment>
<evidence type="ECO:0000259" key="2">
    <source>
        <dbReference type="Pfam" id="PF00248"/>
    </source>
</evidence>
<name>A0A423PH41_9GAMM</name>
<dbReference type="AlphaFoldDB" id="A0A423PH41"/>
<evidence type="ECO:0000313" key="4">
    <source>
        <dbReference type="Proteomes" id="UP000285310"/>
    </source>
</evidence>
<dbReference type="Pfam" id="PF00248">
    <property type="entry name" value="Aldo_ket_red"/>
    <property type="match status" value="1"/>
</dbReference>
<gene>
    <name evidence="3" type="ORF">SAJA_13765</name>
</gene>
<dbReference type="InterPro" id="IPR053135">
    <property type="entry name" value="AKR2_Oxidoreductase"/>
</dbReference>
<feature type="signal peptide" evidence="1">
    <location>
        <begin position="1"/>
        <end position="24"/>
    </location>
</feature>
<proteinExistence type="predicted"/>
<dbReference type="Proteomes" id="UP000285310">
    <property type="component" value="Unassembled WGS sequence"/>
</dbReference>
<protein>
    <submittedName>
        <fullName evidence="3">Aldo/keto reductase</fullName>
    </submittedName>
</protein>
<evidence type="ECO:0000313" key="3">
    <source>
        <dbReference type="EMBL" id="ROO24863.1"/>
    </source>
</evidence>
<dbReference type="InterPro" id="IPR023210">
    <property type="entry name" value="NADP_OxRdtase_dom"/>
</dbReference>
<dbReference type="Gene3D" id="3.20.20.100">
    <property type="entry name" value="NADP-dependent oxidoreductase domain"/>
    <property type="match status" value="1"/>
</dbReference>
<dbReference type="InterPro" id="IPR036812">
    <property type="entry name" value="NAD(P)_OxRdtase_dom_sf"/>
</dbReference>
<keyword evidence="1" id="KW-0732">Signal</keyword>
<feature type="domain" description="NADP-dependent oxidoreductase" evidence="2">
    <location>
        <begin position="60"/>
        <end position="303"/>
    </location>
</feature>
<dbReference type="CDD" id="cd19095">
    <property type="entry name" value="AKR_PA4992-like"/>
    <property type="match status" value="1"/>
</dbReference>
<sequence>MRRRLLAAGAAAGASTFLPSALWAATTKNDAAKDAPSAATSAMRTRAIPSTGEQLAVMGLGSSGTFSYANGQRAALRQVLEAFVAHGGEMVDTSPTYGNAETVIGELARDTGLRDALFMATKVHIRGQAEGKQQMDTSAERLGKPIDLMQIHNFVDLETQWATLKARKATGQYRYIGITHYLTRAFERLEREMRDKNMDFVQFNYSIMTPEAEERLLPLAADRGIAVIVNRAFNDGQFFRAVKGQTLPGYAKEIGIESWAQFALKYVLAEPAVNVVIPATGDPKHLIDNMGAGTGPLPDKAMRQRMRRTVAELA</sequence>
<organism evidence="3 4">
    <name type="scientific">Salinisphaera japonica YTM-1</name>
    <dbReference type="NCBI Taxonomy" id="1209778"/>
    <lineage>
        <taxon>Bacteria</taxon>
        <taxon>Pseudomonadati</taxon>
        <taxon>Pseudomonadota</taxon>
        <taxon>Gammaproteobacteria</taxon>
        <taxon>Salinisphaerales</taxon>
        <taxon>Salinisphaeraceae</taxon>
        <taxon>Salinisphaera</taxon>
    </lineage>
</organism>
<dbReference type="EMBL" id="AYKG01000056">
    <property type="protein sequence ID" value="ROO24863.1"/>
    <property type="molecule type" value="Genomic_DNA"/>
</dbReference>
<evidence type="ECO:0000256" key="1">
    <source>
        <dbReference type="SAM" id="SignalP"/>
    </source>
</evidence>
<dbReference type="PANTHER" id="PTHR43312:SF1">
    <property type="entry name" value="NADP-DEPENDENT OXIDOREDUCTASE DOMAIN-CONTAINING PROTEIN"/>
    <property type="match status" value="1"/>
</dbReference>
<dbReference type="InParanoid" id="A0A423PH41"/>
<keyword evidence="4" id="KW-1185">Reference proteome</keyword>
<dbReference type="PANTHER" id="PTHR43312">
    <property type="entry name" value="D-THREO-ALDOSE 1-DEHYDROGENASE"/>
    <property type="match status" value="1"/>
</dbReference>